<keyword evidence="3" id="KW-1185">Reference proteome</keyword>
<dbReference type="EMBL" id="BNJQ01000027">
    <property type="protein sequence ID" value="GHP10108.1"/>
    <property type="molecule type" value="Genomic_DNA"/>
</dbReference>
<evidence type="ECO:0000313" key="2">
    <source>
        <dbReference type="EMBL" id="GHP10108.1"/>
    </source>
</evidence>
<protein>
    <submittedName>
        <fullName evidence="2">Uncharacterized protein</fullName>
    </submittedName>
</protein>
<organism evidence="2 3">
    <name type="scientific">Pycnococcus provasolii</name>
    <dbReference type="NCBI Taxonomy" id="41880"/>
    <lineage>
        <taxon>Eukaryota</taxon>
        <taxon>Viridiplantae</taxon>
        <taxon>Chlorophyta</taxon>
        <taxon>Pseudoscourfieldiophyceae</taxon>
        <taxon>Pseudoscourfieldiales</taxon>
        <taxon>Pycnococcaceae</taxon>
        <taxon>Pycnococcus</taxon>
    </lineage>
</organism>
<dbReference type="Proteomes" id="UP000660262">
    <property type="component" value="Unassembled WGS sequence"/>
</dbReference>
<keyword evidence="1" id="KW-0732">Signal</keyword>
<accession>A0A830HT05</accession>
<feature type="chain" id="PRO_5032782764" evidence="1">
    <location>
        <begin position="27"/>
        <end position="251"/>
    </location>
</feature>
<evidence type="ECO:0000256" key="1">
    <source>
        <dbReference type="SAM" id="SignalP"/>
    </source>
</evidence>
<gene>
    <name evidence="2" type="ORF">PPROV_000884100</name>
</gene>
<comment type="caution">
    <text evidence="2">The sequence shown here is derived from an EMBL/GenBank/DDBJ whole genome shotgun (WGS) entry which is preliminary data.</text>
</comment>
<evidence type="ECO:0000313" key="3">
    <source>
        <dbReference type="Proteomes" id="UP000660262"/>
    </source>
</evidence>
<sequence>MMMSTTMRVAIVATLLTVSASTFAWGSPEESKSHCIPMINHELFEETLGQYTKYDPYDYYPYTIGGKDCKNKHNCEKWILKNFQQLPPRAAVEEVGVLPGVPTPGFDLHRSYKPIYDKYYHDVLGHRYYDWCEESWYCTFDESYKSAHCYMDYSSCGSNSDNALMKLNFLIPKSSKSVDGFCKVWDISMLITDSYKYYKHDRSTTTTSNTTKYYSHKHGEVHGEYDSSYYYNVATVSSMVGVNLNYKPHYH</sequence>
<dbReference type="AlphaFoldDB" id="A0A830HT05"/>
<feature type="signal peptide" evidence="1">
    <location>
        <begin position="1"/>
        <end position="26"/>
    </location>
</feature>
<reference evidence="2" key="1">
    <citation type="submission" date="2020-10" db="EMBL/GenBank/DDBJ databases">
        <title>Unveiling of a novel bifunctional photoreceptor, Dualchrome1, isolated from a cosmopolitan green alga.</title>
        <authorList>
            <person name="Suzuki S."/>
            <person name="Kawachi M."/>
        </authorList>
    </citation>
    <scope>NUCLEOTIDE SEQUENCE</scope>
    <source>
        <strain evidence="2">NIES 2893</strain>
    </source>
</reference>
<proteinExistence type="predicted"/>
<name>A0A830HT05_9CHLO</name>